<evidence type="ECO:0000313" key="5">
    <source>
        <dbReference type="EnsemblMetazoa" id="CJA32126.1"/>
    </source>
</evidence>
<evidence type="ECO:0000256" key="2">
    <source>
        <dbReference type="PROSITE-ProRule" id="PRU00108"/>
    </source>
</evidence>
<reference evidence="5" key="2">
    <citation type="submission" date="2022-06" db="UniProtKB">
        <authorList>
            <consortium name="EnsemblMetazoa"/>
        </authorList>
    </citation>
    <scope>IDENTIFICATION</scope>
    <source>
        <strain evidence="5">DF5081</strain>
    </source>
</reference>
<keyword evidence="2" id="KW-0238">DNA-binding</keyword>
<accession>A0A8R1ID85</accession>
<keyword evidence="2" id="KW-0371">Homeobox</keyword>
<sequence>MVWSCLEAMEHAFKAGHGNIGKEDRHRLAKETGLTPHQISKWASGKRRREWREKNCSRTAGSETLKRPQKPRKTIAEPTAPELFRFLTPVDQLTVKHFFHVRNSSSLAIASFLQHMLIANQVSARFNPNLYFLNLFLIMN</sequence>
<dbReference type="InterPro" id="IPR001356">
    <property type="entry name" value="HD"/>
</dbReference>
<feature type="region of interest" description="Disordered" evidence="3">
    <location>
        <begin position="44"/>
        <end position="74"/>
    </location>
</feature>
<dbReference type="Proteomes" id="UP000005237">
    <property type="component" value="Unassembled WGS sequence"/>
</dbReference>
<feature type="domain" description="Homeobox" evidence="4">
    <location>
        <begin position="6"/>
        <end position="53"/>
    </location>
</feature>
<proteinExistence type="predicted"/>
<keyword evidence="6" id="KW-1185">Reference proteome</keyword>
<dbReference type="SUPFAM" id="SSF46689">
    <property type="entry name" value="Homeodomain-like"/>
    <property type="match status" value="1"/>
</dbReference>
<feature type="DNA-binding region" description="Homeobox" evidence="2">
    <location>
        <begin position="8"/>
        <end position="54"/>
    </location>
</feature>
<dbReference type="GO" id="GO:0005634">
    <property type="term" value="C:nucleus"/>
    <property type="evidence" value="ECO:0007669"/>
    <property type="project" value="UniProtKB-SubCell"/>
</dbReference>
<reference evidence="6" key="1">
    <citation type="submission" date="2010-08" db="EMBL/GenBank/DDBJ databases">
        <authorList>
            <consortium name="Caenorhabditis japonica Sequencing Consortium"/>
            <person name="Wilson R.K."/>
        </authorList>
    </citation>
    <scope>NUCLEOTIDE SEQUENCE [LARGE SCALE GENOMIC DNA]</scope>
    <source>
        <strain evidence="6">DF5081</strain>
    </source>
</reference>
<evidence type="ECO:0000313" key="6">
    <source>
        <dbReference type="Proteomes" id="UP000005237"/>
    </source>
</evidence>
<comment type="subcellular location">
    <subcellularLocation>
        <location evidence="1 2">Nucleus</location>
    </subcellularLocation>
</comment>
<organism evidence="5 6">
    <name type="scientific">Caenorhabditis japonica</name>
    <dbReference type="NCBI Taxonomy" id="281687"/>
    <lineage>
        <taxon>Eukaryota</taxon>
        <taxon>Metazoa</taxon>
        <taxon>Ecdysozoa</taxon>
        <taxon>Nematoda</taxon>
        <taxon>Chromadorea</taxon>
        <taxon>Rhabditida</taxon>
        <taxon>Rhabditina</taxon>
        <taxon>Rhabditomorpha</taxon>
        <taxon>Rhabditoidea</taxon>
        <taxon>Rhabditidae</taxon>
        <taxon>Peloderinae</taxon>
        <taxon>Caenorhabditis</taxon>
    </lineage>
</organism>
<dbReference type="InterPro" id="IPR009057">
    <property type="entry name" value="Homeodomain-like_sf"/>
</dbReference>
<dbReference type="Gene3D" id="1.10.10.60">
    <property type="entry name" value="Homeodomain-like"/>
    <property type="match status" value="1"/>
</dbReference>
<evidence type="ECO:0000259" key="4">
    <source>
        <dbReference type="PROSITE" id="PS50071"/>
    </source>
</evidence>
<evidence type="ECO:0000256" key="3">
    <source>
        <dbReference type="SAM" id="MobiDB-lite"/>
    </source>
</evidence>
<dbReference type="GO" id="GO:0003677">
    <property type="term" value="F:DNA binding"/>
    <property type="evidence" value="ECO:0007669"/>
    <property type="project" value="UniProtKB-UniRule"/>
</dbReference>
<name>A0A8R1ID85_CAEJA</name>
<protein>
    <submittedName>
        <fullName evidence="5">Homeobox domain-containing protein</fullName>
    </submittedName>
</protein>
<dbReference type="AlphaFoldDB" id="A0A8R1ID85"/>
<keyword evidence="2" id="KW-0539">Nucleus</keyword>
<dbReference type="EnsemblMetazoa" id="CJA32126.1">
    <property type="protein sequence ID" value="CJA32126.1"/>
    <property type="gene ID" value="WBGene00207973"/>
</dbReference>
<dbReference type="PROSITE" id="PS50071">
    <property type="entry name" value="HOMEOBOX_2"/>
    <property type="match status" value="1"/>
</dbReference>
<evidence type="ECO:0000256" key="1">
    <source>
        <dbReference type="ARBA" id="ARBA00004123"/>
    </source>
</evidence>
<dbReference type="CDD" id="cd00086">
    <property type="entry name" value="homeodomain"/>
    <property type="match status" value="1"/>
</dbReference>